<keyword evidence="1" id="KW-1133">Transmembrane helix</keyword>
<keyword evidence="3" id="KW-1185">Reference proteome</keyword>
<feature type="transmembrane region" description="Helical" evidence="1">
    <location>
        <begin position="20"/>
        <end position="39"/>
    </location>
</feature>
<dbReference type="AlphaFoldDB" id="A0A5N6F1M0"/>
<reference evidence="2 3" key="1">
    <citation type="submission" date="2019-04" db="EMBL/GenBank/DDBJ databases">
        <title>Fungal friends and foes A comparative genomics study of 23 Aspergillus species from section Flavi.</title>
        <authorList>
            <consortium name="DOE Joint Genome Institute"/>
            <person name="Kjaerbolling I."/>
            <person name="Vesth T.C."/>
            <person name="Frisvad J.C."/>
            <person name="Nybo J.L."/>
            <person name="Theobald S."/>
            <person name="Kildgaard S."/>
            <person name="Petersen T.I."/>
            <person name="Kuo A."/>
            <person name="Sato A."/>
            <person name="Lyhne E.K."/>
            <person name="Kogle M.E."/>
            <person name="Wiebenga A."/>
            <person name="Kun R.S."/>
            <person name="Lubbers R.J."/>
            <person name="Makela M.R."/>
            <person name="Barry K."/>
            <person name="Chovatia M."/>
            <person name="Clum A."/>
            <person name="Daum C."/>
            <person name="Haridas S."/>
            <person name="He G."/>
            <person name="LaButti K."/>
            <person name="Lipzen A."/>
            <person name="Mondo S."/>
            <person name="Pangilinan J."/>
            <person name="Riley R."/>
            <person name="Salamov A."/>
            <person name="Simmons B.A."/>
            <person name="Magnuson J.K."/>
            <person name="Henrissat B."/>
            <person name="Mortensen U.H."/>
            <person name="Larsen T.O."/>
            <person name="De vries R.P."/>
            <person name="Grigoriev I.V."/>
            <person name="Machida M."/>
            <person name="Baker S.E."/>
            <person name="Andersen M.R."/>
        </authorList>
    </citation>
    <scope>NUCLEOTIDE SEQUENCE [LARGE SCALE GENOMIC DNA]</scope>
    <source>
        <strain evidence="2 3">CBS 126849</strain>
    </source>
</reference>
<name>A0A5N6F1M0_9EURO</name>
<gene>
    <name evidence="2" type="ORF">BDV33DRAFT_48004</name>
</gene>
<keyword evidence="1" id="KW-0472">Membrane</keyword>
<keyword evidence="1" id="KW-0812">Transmembrane</keyword>
<dbReference type="Proteomes" id="UP000326799">
    <property type="component" value="Unassembled WGS sequence"/>
</dbReference>
<accession>A0A5N6F1M0</accession>
<proteinExistence type="predicted"/>
<organism evidence="2 3">
    <name type="scientific">Aspergillus novoparasiticus</name>
    <dbReference type="NCBI Taxonomy" id="986946"/>
    <lineage>
        <taxon>Eukaryota</taxon>
        <taxon>Fungi</taxon>
        <taxon>Dikarya</taxon>
        <taxon>Ascomycota</taxon>
        <taxon>Pezizomycotina</taxon>
        <taxon>Eurotiomycetes</taxon>
        <taxon>Eurotiomycetidae</taxon>
        <taxon>Eurotiales</taxon>
        <taxon>Aspergillaceae</taxon>
        <taxon>Aspergillus</taxon>
        <taxon>Aspergillus subgen. Circumdati</taxon>
    </lineage>
</organism>
<evidence type="ECO:0000313" key="2">
    <source>
        <dbReference type="EMBL" id="KAB8223105.1"/>
    </source>
</evidence>
<protein>
    <submittedName>
        <fullName evidence="2">Uncharacterized protein</fullName>
    </submittedName>
</protein>
<evidence type="ECO:0000313" key="3">
    <source>
        <dbReference type="Proteomes" id="UP000326799"/>
    </source>
</evidence>
<dbReference type="EMBL" id="ML733408">
    <property type="protein sequence ID" value="KAB8223105.1"/>
    <property type="molecule type" value="Genomic_DNA"/>
</dbReference>
<sequence>MERNNKEDESFGKSQNAAAYIHHALLGGLFVLSLMRSALDWPEHDLKIRDIYCGQGEPGFPRTIIR</sequence>
<evidence type="ECO:0000256" key="1">
    <source>
        <dbReference type="SAM" id="Phobius"/>
    </source>
</evidence>